<evidence type="ECO:0008006" key="3">
    <source>
        <dbReference type="Google" id="ProtNLM"/>
    </source>
</evidence>
<dbReference type="EMBL" id="JASMRN010000005">
    <property type="protein sequence ID" value="MEZ7515188.1"/>
    <property type="molecule type" value="Genomic_DNA"/>
</dbReference>
<keyword evidence="2" id="KW-1185">Reference proteome</keyword>
<evidence type="ECO:0000313" key="1">
    <source>
        <dbReference type="EMBL" id="MEZ7515188.1"/>
    </source>
</evidence>
<reference evidence="1 2" key="1">
    <citation type="submission" date="2023-05" db="EMBL/GenBank/DDBJ databases">
        <title>Adaptations of aquatic viruses from atmosphere-close ecosystems of the Central Arctic Ocean.</title>
        <authorList>
            <person name="Rahlff J."/>
            <person name="Holmfeldt K."/>
        </authorList>
    </citation>
    <scope>NUCLEOTIDE SEQUENCE [LARGE SCALE GENOMIC DNA]</scope>
    <source>
        <strain evidence="1 2">Arc14</strain>
    </source>
</reference>
<accession>A0ABV4KC07</accession>
<name>A0ABV4KC07_9FLAO</name>
<dbReference type="RefSeq" id="WP_026707735.1">
    <property type="nucleotide sequence ID" value="NZ_JASMRN010000005.1"/>
</dbReference>
<protein>
    <recommendedName>
        <fullName evidence="3">FrrB</fullName>
    </recommendedName>
</protein>
<gene>
    <name evidence="1" type="ORF">QO192_07825</name>
</gene>
<dbReference type="Proteomes" id="UP001568894">
    <property type="component" value="Unassembled WGS sequence"/>
</dbReference>
<proteinExistence type="predicted"/>
<sequence>MKNQIIAAVMLLTGLANYGQSSTAIDTVAVDKKEIKPSRLDFNVGLETSHLWRGLVINDGMTATGNIHYALNESQTFKVGFWGGAGFDGNYREINYYVQYQKNNLSIALWDLFNTTGIATPKVFNYDKLTTTHIIDLRTSYRFPESFPLRIEADVLLYSGLNDRELNSDNDFQSRHSTYVELSYPLIRDQKVNLNAFIGAAFPLNGSKHLFTNKVASDFDIVNTGIKATKDIEIFNYHLPVSATAMWNPSNKIARIQLDVSLF</sequence>
<organism evidence="1 2">
    <name type="scientific">Flavobacterium frigidarium</name>
    <dbReference type="NCBI Taxonomy" id="99286"/>
    <lineage>
        <taxon>Bacteria</taxon>
        <taxon>Pseudomonadati</taxon>
        <taxon>Bacteroidota</taxon>
        <taxon>Flavobacteriia</taxon>
        <taxon>Flavobacteriales</taxon>
        <taxon>Flavobacteriaceae</taxon>
        <taxon>Flavobacterium</taxon>
    </lineage>
</organism>
<evidence type="ECO:0000313" key="2">
    <source>
        <dbReference type="Proteomes" id="UP001568894"/>
    </source>
</evidence>
<comment type="caution">
    <text evidence="1">The sequence shown here is derived from an EMBL/GenBank/DDBJ whole genome shotgun (WGS) entry which is preliminary data.</text>
</comment>